<evidence type="ECO:0000256" key="8">
    <source>
        <dbReference type="SAM" id="MobiDB-lite"/>
    </source>
</evidence>
<feature type="domain" description="Retinoblastoma-associated protein A-box" evidence="11">
    <location>
        <begin position="389"/>
        <end position="616"/>
    </location>
</feature>
<dbReference type="Pfam" id="PF01858">
    <property type="entry name" value="RB_A"/>
    <property type="match status" value="2"/>
</dbReference>
<keyword evidence="4" id="KW-0805">Transcription regulation</keyword>
<dbReference type="InterPro" id="IPR002720">
    <property type="entry name" value="RB_A"/>
</dbReference>
<name>A0A8S9Z0Z6_9TREM</name>
<dbReference type="GO" id="GO:0005634">
    <property type="term" value="C:nucleus"/>
    <property type="evidence" value="ECO:0007669"/>
    <property type="project" value="UniProtKB-SubCell"/>
</dbReference>
<dbReference type="GO" id="GO:2000134">
    <property type="term" value="P:negative regulation of G1/S transition of mitotic cell cycle"/>
    <property type="evidence" value="ECO:0007669"/>
    <property type="project" value="TreeGrafter"/>
</dbReference>
<evidence type="ECO:0000313" key="13">
    <source>
        <dbReference type="Proteomes" id="UP000822476"/>
    </source>
</evidence>
<dbReference type="GO" id="GO:0000785">
    <property type="term" value="C:chromatin"/>
    <property type="evidence" value="ECO:0007669"/>
    <property type="project" value="TreeGrafter"/>
</dbReference>
<dbReference type="AlphaFoldDB" id="A0A8S9Z0Z6"/>
<dbReference type="CDD" id="cd20548">
    <property type="entry name" value="CYCLIN_RB-like"/>
    <property type="match status" value="1"/>
</dbReference>
<gene>
    <name evidence="12" type="ORF">EG68_01979</name>
</gene>
<feature type="region of interest" description="Disordered" evidence="8">
    <location>
        <begin position="953"/>
        <end position="990"/>
    </location>
</feature>
<sequence>MDFDYEEPIEKRFEDLCQDLCIEGAIREEAWEKYKDVWANYSIDGDQIQWLVCSLYECCRRSISDSLSGHVVDNAYVSLSRLLSAAKMSMVQAVTLKFFHRIRKWADMTDMLDDMRDRVELLERQFAVSSVIFRNFGGSFGVLFCDFNQNPEKVHPTGTDLFRFTWLLFIKSRASFPAVTDDLVNSYHLLACCLDWVLGAVMLSRRSDLVNLELTWLPKDFLNAANQKKTWCPPHDEPPCMLRPICQDNGVHYVECKTVKEHFFRPFILRLIEKEFIKLNPPVYGSLLEPSNFDITLQNLNNNYEEYIIGTGDFDERIYLSPNAAEEIGSTGETAIESNLGLSTDLAPSARRYMLELSTSGFGGFTETTRRGSANAAAVSRLNGGVNFSNPEARNQNLNQLQTLLASRSKEPTEALIDLIESHCSSSPLISMRAIVDGLAATFQRAYVSSVDLAPDRAENTPGTGGTSLAVSAAQQRLHLGCTLYYLALENILVDEVRKIEKRLNVSSTVGSETSTSATRRFKPDLTGLLTQELFHRSLFACCMELVLISCDPPDHHFPWILSALDLDAFDCFKVIEVVIRNVDFPRDVVKYMHQVTGLILDSYAWRTKSPLWTALKAAGRAPTIEEVIAPEKLEQNHSSGGISIRSDAVTTDVRKMGVSGSGLIIKSGALKQPRLLASTNTSVSTSLLRTRSSDLNTNTLPRRLMLASGGVEDESAQAAAQLLASGEEDMDPSASTNLLNVPTEEVHLTGADGNNNKSLLENTATVDVSADSGQSLWSAATNALLNYYPARHDSLAIFFRQFYVMASLRLRDLCERLNLQRDLMTKVWTCLEQAVVHETGLFRDRCLDQILLSCLYGVCKVVLYRPLSFLDIIQVYRMQPQSHRDIYRSVLINHVTYGRTSGEERCDISRFYNVVFLNKMKDYVRKASSSSYASRSGVGAVGCNDWAGQPALAPMPVHPNTGKATSTANPTGNVSSGPGASQSGSEVPQARRLASNRNIFISPVKQQVNLSPKRVVFTIGRSSGKDLQDVNLMISSAERRASMANLTMGLKRPGGGTTTGYVSNSHGFTISPATSGAPRTVTLMGQGAFASKRIDFDM</sequence>
<evidence type="ECO:0008006" key="14">
    <source>
        <dbReference type="Google" id="ProtNLM"/>
    </source>
</evidence>
<evidence type="ECO:0000256" key="3">
    <source>
        <dbReference type="ARBA" id="ARBA00022491"/>
    </source>
</evidence>
<dbReference type="Pfam" id="PF01857">
    <property type="entry name" value="RB_B"/>
    <property type="match status" value="1"/>
</dbReference>
<comment type="caution">
    <text evidence="12">The sequence shown here is derived from an EMBL/GenBank/DDBJ whole genome shotgun (WGS) entry which is preliminary data.</text>
</comment>
<dbReference type="InterPro" id="IPR036915">
    <property type="entry name" value="Cyclin-like_sf"/>
</dbReference>
<protein>
    <recommendedName>
        <fullName evidence="14">Retinoblastoma-like protein 1</fullName>
    </recommendedName>
</protein>
<dbReference type="GO" id="GO:0030154">
    <property type="term" value="P:cell differentiation"/>
    <property type="evidence" value="ECO:0007669"/>
    <property type="project" value="TreeGrafter"/>
</dbReference>
<keyword evidence="7" id="KW-0131">Cell cycle</keyword>
<dbReference type="GO" id="GO:0006357">
    <property type="term" value="P:regulation of transcription by RNA polymerase II"/>
    <property type="evidence" value="ECO:0007669"/>
    <property type="project" value="InterPro"/>
</dbReference>
<dbReference type="Proteomes" id="UP000822476">
    <property type="component" value="Unassembled WGS sequence"/>
</dbReference>
<dbReference type="SUPFAM" id="SSF47954">
    <property type="entry name" value="Cyclin-like"/>
    <property type="match status" value="2"/>
</dbReference>
<evidence type="ECO:0000256" key="1">
    <source>
        <dbReference type="ARBA" id="ARBA00004123"/>
    </source>
</evidence>
<dbReference type="EMBL" id="JTDE01000695">
    <property type="protein sequence ID" value="KAF7260562.1"/>
    <property type="molecule type" value="Genomic_DNA"/>
</dbReference>
<dbReference type="InterPro" id="IPR028309">
    <property type="entry name" value="RB_fam"/>
</dbReference>
<dbReference type="SMART" id="SM00385">
    <property type="entry name" value="CYCLIN"/>
    <property type="match status" value="1"/>
</dbReference>
<keyword evidence="3" id="KW-0678">Repressor</keyword>
<dbReference type="InterPro" id="IPR024599">
    <property type="entry name" value="RB_N"/>
</dbReference>
<dbReference type="Pfam" id="PF11934">
    <property type="entry name" value="DUF3452"/>
    <property type="match status" value="1"/>
</dbReference>
<keyword evidence="13" id="KW-1185">Reference proteome</keyword>
<evidence type="ECO:0000313" key="12">
    <source>
        <dbReference type="EMBL" id="KAF7260562.1"/>
    </source>
</evidence>
<dbReference type="SMART" id="SM01368">
    <property type="entry name" value="RB_A"/>
    <property type="match status" value="1"/>
</dbReference>
<organism evidence="12 13">
    <name type="scientific">Paragonimus skrjabini miyazakii</name>
    <dbReference type="NCBI Taxonomy" id="59628"/>
    <lineage>
        <taxon>Eukaryota</taxon>
        <taxon>Metazoa</taxon>
        <taxon>Spiralia</taxon>
        <taxon>Lophotrochozoa</taxon>
        <taxon>Platyhelminthes</taxon>
        <taxon>Trematoda</taxon>
        <taxon>Digenea</taxon>
        <taxon>Plagiorchiida</taxon>
        <taxon>Troglotremata</taxon>
        <taxon>Troglotrematidae</taxon>
        <taxon>Paragonimus</taxon>
    </lineage>
</organism>
<evidence type="ECO:0000259" key="10">
    <source>
        <dbReference type="SMART" id="SM01367"/>
    </source>
</evidence>
<evidence type="ECO:0000256" key="7">
    <source>
        <dbReference type="ARBA" id="ARBA00023306"/>
    </source>
</evidence>
<dbReference type="Gene3D" id="1.10.472.140">
    <property type="match status" value="1"/>
</dbReference>
<evidence type="ECO:0000256" key="2">
    <source>
        <dbReference type="ARBA" id="ARBA00009475"/>
    </source>
</evidence>
<evidence type="ECO:0000259" key="9">
    <source>
        <dbReference type="SMART" id="SM00385"/>
    </source>
</evidence>
<dbReference type="OrthoDB" id="844594at2759"/>
<dbReference type="PANTHER" id="PTHR13742">
    <property type="entry name" value="RETINOBLASTOMA-ASSOCIATED PROTEIN RB -RELATED"/>
    <property type="match status" value="1"/>
</dbReference>
<comment type="subcellular location">
    <subcellularLocation>
        <location evidence="1">Nucleus</location>
    </subcellularLocation>
</comment>
<keyword evidence="6" id="KW-0539">Nucleus</keyword>
<evidence type="ECO:0000256" key="4">
    <source>
        <dbReference type="ARBA" id="ARBA00023015"/>
    </source>
</evidence>
<dbReference type="GO" id="GO:0000977">
    <property type="term" value="F:RNA polymerase II transcription regulatory region sequence-specific DNA binding"/>
    <property type="evidence" value="ECO:0007669"/>
    <property type="project" value="TreeGrafter"/>
</dbReference>
<feature type="compositionally biased region" description="Polar residues" evidence="8">
    <location>
        <begin position="963"/>
        <end position="987"/>
    </location>
</feature>
<feature type="domain" description="Retinoblastoma-associated protein N-terminal" evidence="10">
    <location>
        <begin position="61"/>
        <end position="200"/>
    </location>
</feature>
<dbReference type="Gene3D" id="1.10.472.10">
    <property type="entry name" value="Cyclin-like"/>
    <property type="match status" value="2"/>
</dbReference>
<feature type="domain" description="Cyclin-like" evidence="9">
    <location>
        <begin position="809"/>
        <end position="896"/>
    </location>
</feature>
<dbReference type="PANTHER" id="PTHR13742:SF17">
    <property type="entry name" value="RE32990P-RELATED"/>
    <property type="match status" value="1"/>
</dbReference>
<accession>A0A8S9Z0Z6</accession>
<dbReference type="InterPro" id="IPR002719">
    <property type="entry name" value="RB_B"/>
</dbReference>
<reference evidence="12" key="1">
    <citation type="submission" date="2019-07" db="EMBL/GenBank/DDBJ databases">
        <title>Annotation for the trematode Paragonimus miyazaki's.</title>
        <authorList>
            <person name="Choi Y.-J."/>
        </authorList>
    </citation>
    <scope>NUCLEOTIDE SEQUENCE</scope>
    <source>
        <strain evidence="12">Japan</strain>
    </source>
</reference>
<dbReference type="InterPro" id="IPR013763">
    <property type="entry name" value="Cyclin-like_dom"/>
</dbReference>
<proteinExistence type="inferred from homology"/>
<dbReference type="GO" id="GO:0005667">
    <property type="term" value="C:transcription regulator complex"/>
    <property type="evidence" value="ECO:0007669"/>
    <property type="project" value="TreeGrafter"/>
</dbReference>
<evidence type="ECO:0000256" key="6">
    <source>
        <dbReference type="ARBA" id="ARBA00023242"/>
    </source>
</evidence>
<comment type="similarity">
    <text evidence="2">Belongs to the retinoblastoma protein (RB) family.</text>
</comment>
<dbReference type="SMART" id="SM01367">
    <property type="entry name" value="DUF3452"/>
    <property type="match status" value="1"/>
</dbReference>
<evidence type="ECO:0000256" key="5">
    <source>
        <dbReference type="ARBA" id="ARBA00023163"/>
    </source>
</evidence>
<keyword evidence="5" id="KW-0804">Transcription</keyword>
<evidence type="ECO:0000259" key="11">
    <source>
        <dbReference type="SMART" id="SM01368"/>
    </source>
</evidence>